<organism evidence="1">
    <name type="scientific">Cotesia congregata</name>
    <name type="common">Parasitoid wasp</name>
    <name type="synonym">Apanteles congregatus</name>
    <dbReference type="NCBI Taxonomy" id="51543"/>
    <lineage>
        <taxon>Eukaryota</taxon>
        <taxon>Metazoa</taxon>
        <taxon>Ecdysozoa</taxon>
        <taxon>Arthropoda</taxon>
        <taxon>Hexapoda</taxon>
        <taxon>Insecta</taxon>
        <taxon>Pterygota</taxon>
        <taxon>Neoptera</taxon>
        <taxon>Endopterygota</taxon>
        <taxon>Hymenoptera</taxon>
        <taxon>Apocrita</taxon>
        <taxon>Ichneumonoidea</taxon>
        <taxon>Braconidae</taxon>
        <taxon>Microgastrinae</taxon>
        <taxon>Cotesia</taxon>
    </lineage>
</organism>
<dbReference type="SUPFAM" id="SSF50494">
    <property type="entry name" value="Trypsin-like serine proteases"/>
    <property type="match status" value="1"/>
</dbReference>
<dbReference type="Gene3D" id="2.40.10.10">
    <property type="entry name" value="Trypsin-like serine proteases"/>
    <property type="match status" value="1"/>
</dbReference>
<dbReference type="EMBL" id="HF586480">
    <property type="protein sequence ID" value="CCQ71387.1"/>
    <property type="molecule type" value="Genomic_DNA"/>
</dbReference>
<protein>
    <submittedName>
        <fullName evidence="1">Uncharacterized protein</fullName>
    </submittedName>
</protein>
<proteinExistence type="predicted"/>
<gene>
    <name evidence="1" type="primary">CcPL9.004</name>
</gene>
<name>S6D4Y6_COTCN</name>
<sequence length="270" mass="30779">MMLLISVLFIIVHAGYFLNSTDANLARKWKLNESFIKEWEVNVKSSTENASYYTHGLFLGPKEFLTFAHCVKKIGAHQFVFVTNEHNVDVPRIRNISVDQKNIYFGMELSKEFEESQREFAVFKTKDKVIAESDVTVHTFIKIAKDINQVDAKSCFIFGSEIPRASHVNCEVLNPDIVGNAKRFDCAVASRDNVWRQSGLFCNLKKDSRTIVLLGLASNGFYKSNDSNNTLKSVINLTGLNIKTINQVTGIRNSYRYDYETESIAMLEEY</sequence>
<dbReference type="InterPro" id="IPR009003">
    <property type="entry name" value="Peptidase_S1_PA"/>
</dbReference>
<evidence type="ECO:0000313" key="1">
    <source>
        <dbReference type="EMBL" id="CCQ71387.1"/>
    </source>
</evidence>
<accession>S6D4Y6</accession>
<dbReference type="AlphaFoldDB" id="S6D4Y6"/>
<dbReference type="InterPro" id="IPR043504">
    <property type="entry name" value="Peptidase_S1_PA_chymotrypsin"/>
</dbReference>
<reference evidence="1" key="1">
    <citation type="journal article" date="2013" name="Philos. Trans. R. Soc. Lond., B, Biol. Sci.">
        <title>Functional endogenous viral elements in the genome of the parasitoid wasp Cotesia congregata: insights into the evolutionary dynamics of bracoviruses.</title>
        <authorList>
            <person name="Bezier A."/>
            <person name="Louis F."/>
            <person name="Jancek S."/>
            <person name="Periquet G."/>
            <person name="Theze J."/>
            <person name="Gyapay G."/>
            <person name="Musset K."/>
            <person name="Lesobre J."/>
            <person name="Lenoble P."/>
            <person name="Dupuy C."/>
            <person name="Gundersen-Rindal D."/>
            <person name="Herniou E.A.Drezen.J.M."/>
        </authorList>
    </citation>
    <scope>NUCLEOTIDE SEQUENCE</scope>
</reference>